<feature type="domain" description="Cytochrome P460" evidence="2">
    <location>
        <begin position="179"/>
        <end position="312"/>
    </location>
</feature>
<feature type="domain" description="Cytochrome P460" evidence="2">
    <location>
        <begin position="37"/>
        <end position="166"/>
    </location>
</feature>
<organism evidence="3">
    <name type="scientific">Solibacter usitatus (strain Ellin6076)</name>
    <dbReference type="NCBI Taxonomy" id="234267"/>
    <lineage>
        <taxon>Bacteria</taxon>
        <taxon>Pseudomonadati</taxon>
        <taxon>Acidobacteriota</taxon>
        <taxon>Terriglobia</taxon>
        <taxon>Bryobacterales</taxon>
        <taxon>Solibacteraceae</taxon>
        <taxon>Candidatus Solibacter</taxon>
    </lineage>
</organism>
<dbReference type="Gene3D" id="3.50.70.20">
    <property type="entry name" value="Cytochrome P460"/>
    <property type="match status" value="2"/>
</dbReference>
<dbReference type="CDD" id="cd20752">
    <property type="entry name" value="cyt_c'_beta"/>
    <property type="match status" value="2"/>
</dbReference>
<keyword evidence="1" id="KW-0732">Signal</keyword>
<sequence length="317" mass="35359" precursor="true">MRSNRKPFMRNGSAFVIVLALAMAVAAAEKDREVPFPEGYRSWQHVKSVVIGPEHKSFAAEGGKIFHFYANPQAVEGYHTAKFPTGSMLVRETLRTKAGEGDSKGILNEGERTALDVMIKDDSQFQETAGWGFETFDAKNTRLAEKDRAQCYACHSRQKDHDLVFTTLPASADAGTPYPEGYRQWTFLHSSMVPANFDAFGKKPCEKPCMAGLFHFYANDKAMEGLRTGSYPDGAILAEEMLEWLSTSNGAKEGPRRMVGVMVKDSRRYNSTDGWGYGTFDSGSRVDGLDAKKRQACHQCHVARKDQGYVFTKYQGR</sequence>
<dbReference type="InterPro" id="IPR032033">
    <property type="entry name" value="Cytochrome_P460"/>
</dbReference>
<dbReference type="eggNOG" id="ENOG50324BI">
    <property type="taxonomic scope" value="Bacteria"/>
</dbReference>
<dbReference type="STRING" id="234267.Acid_4302"/>
<accession>Q01YK1</accession>
<evidence type="ECO:0000256" key="1">
    <source>
        <dbReference type="SAM" id="SignalP"/>
    </source>
</evidence>
<dbReference type="HOGENOM" id="CLU_876889_0_0_0"/>
<dbReference type="InParanoid" id="Q01YK1"/>
<dbReference type="InterPro" id="IPR038142">
    <property type="entry name" value="Cytochrome_P460_sp"/>
</dbReference>
<dbReference type="AlphaFoldDB" id="Q01YK1"/>
<proteinExistence type="predicted"/>
<gene>
    <name evidence="3" type="ordered locus">Acid_4302</name>
</gene>
<evidence type="ECO:0000259" key="2">
    <source>
        <dbReference type="Pfam" id="PF16694"/>
    </source>
</evidence>
<dbReference type="Pfam" id="PF16694">
    <property type="entry name" value="Cytochrome_P460"/>
    <property type="match status" value="2"/>
</dbReference>
<name>Q01YK1_SOLUE</name>
<reference evidence="3" key="1">
    <citation type="submission" date="2006-10" db="EMBL/GenBank/DDBJ databases">
        <title>Complete sequence of Solibacter usitatus Ellin6076.</title>
        <authorList>
            <consortium name="US DOE Joint Genome Institute"/>
            <person name="Copeland A."/>
            <person name="Lucas S."/>
            <person name="Lapidus A."/>
            <person name="Barry K."/>
            <person name="Detter J.C."/>
            <person name="Glavina del Rio T."/>
            <person name="Hammon N."/>
            <person name="Israni S."/>
            <person name="Dalin E."/>
            <person name="Tice H."/>
            <person name="Pitluck S."/>
            <person name="Thompson L.S."/>
            <person name="Brettin T."/>
            <person name="Bruce D."/>
            <person name="Han C."/>
            <person name="Tapia R."/>
            <person name="Gilna P."/>
            <person name="Schmutz J."/>
            <person name="Larimer F."/>
            <person name="Land M."/>
            <person name="Hauser L."/>
            <person name="Kyrpides N."/>
            <person name="Mikhailova N."/>
            <person name="Janssen P.H."/>
            <person name="Kuske C.R."/>
            <person name="Richardson P."/>
        </authorList>
    </citation>
    <scope>NUCLEOTIDE SEQUENCE</scope>
    <source>
        <strain evidence="3">Ellin6076</strain>
    </source>
</reference>
<protein>
    <recommendedName>
        <fullName evidence="2">Cytochrome P460 domain-containing protein</fullName>
    </recommendedName>
</protein>
<evidence type="ECO:0000313" key="3">
    <source>
        <dbReference type="EMBL" id="ABJ85264.1"/>
    </source>
</evidence>
<dbReference type="EMBL" id="CP000473">
    <property type="protein sequence ID" value="ABJ85264.1"/>
    <property type="molecule type" value="Genomic_DNA"/>
</dbReference>
<dbReference type="KEGG" id="sus:Acid_4302"/>
<dbReference type="OrthoDB" id="511546at2"/>
<feature type="chain" id="PRO_5004162708" description="Cytochrome P460 domain-containing protein" evidence="1">
    <location>
        <begin position="28"/>
        <end position="317"/>
    </location>
</feature>
<feature type="signal peptide" evidence="1">
    <location>
        <begin position="1"/>
        <end position="27"/>
    </location>
</feature>